<proteinExistence type="predicted"/>
<feature type="region of interest" description="Disordered" evidence="1">
    <location>
        <begin position="1"/>
        <end position="43"/>
    </location>
</feature>
<feature type="compositionally biased region" description="Low complexity" evidence="1">
    <location>
        <begin position="16"/>
        <end position="41"/>
    </location>
</feature>
<organism evidence="2 3">
    <name type="scientific">Blepharisma stoltei</name>
    <dbReference type="NCBI Taxonomy" id="1481888"/>
    <lineage>
        <taxon>Eukaryota</taxon>
        <taxon>Sar</taxon>
        <taxon>Alveolata</taxon>
        <taxon>Ciliophora</taxon>
        <taxon>Postciliodesmatophora</taxon>
        <taxon>Heterotrichea</taxon>
        <taxon>Heterotrichida</taxon>
        <taxon>Blepharismidae</taxon>
        <taxon>Blepharisma</taxon>
    </lineage>
</organism>
<feature type="compositionally biased region" description="Basic and acidic residues" evidence="1">
    <location>
        <begin position="1"/>
        <end position="15"/>
    </location>
</feature>
<protein>
    <submittedName>
        <fullName evidence="2">Uncharacterized protein</fullName>
    </submittedName>
</protein>
<reference evidence="2" key="1">
    <citation type="submission" date="2021-09" db="EMBL/GenBank/DDBJ databases">
        <authorList>
            <consortium name="AG Swart"/>
            <person name="Singh M."/>
            <person name="Singh A."/>
            <person name="Seah K."/>
            <person name="Emmerich C."/>
        </authorList>
    </citation>
    <scope>NUCLEOTIDE SEQUENCE</scope>
    <source>
        <strain evidence="2">ATCC30299</strain>
    </source>
</reference>
<name>A0AAU9J360_9CILI</name>
<gene>
    <name evidence="2" type="ORF">BSTOLATCC_MIC28899</name>
</gene>
<sequence length="272" mass="30654">MKTRRISDIENKLNESFKSSESSWSESQDISSGGSDSGELSNLKMSEPINLDHFQENKKQLEISVLESDIDIEDPIAEDSSHIYKSTIKTLLQNDTEKSISLDTVEKIKRENRSLSKSIGAKIRELKRAGSGNAKKNVRKISEILNYKNSIASLNKNINQIVDEAILTKERLANMKMAFDIALMKNATQNKISKQELEDSIESNDTWKAADLMKDLQRSVVVNTGNTNFTSINLIEKEKNLKDSESQTNLEIPLPVFESEGRISCCYKCPIM</sequence>
<dbReference type="AlphaFoldDB" id="A0AAU9J360"/>
<dbReference type="Proteomes" id="UP001162131">
    <property type="component" value="Unassembled WGS sequence"/>
</dbReference>
<dbReference type="EMBL" id="CAJZBQ010000028">
    <property type="protein sequence ID" value="CAG9321623.1"/>
    <property type="molecule type" value="Genomic_DNA"/>
</dbReference>
<evidence type="ECO:0000313" key="2">
    <source>
        <dbReference type="EMBL" id="CAG9321623.1"/>
    </source>
</evidence>
<keyword evidence="3" id="KW-1185">Reference proteome</keyword>
<accession>A0AAU9J360</accession>
<evidence type="ECO:0000256" key="1">
    <source>
        <dbReference type="SAM" id="MobiDB-lite"/>
    </source>
</evidence>
<evidence type="ECO:0000313" key="3">
    <source>
        <dbReference type="Proteomes" id="UP001162131"/>
    </source>
</evidence>
<comment type="caution">
    <text evidence="2">The sequence shown here is derived from an EMBL/GenBank/DDBJ whole genome shotgun (WGS) entry which is preliminary data.</text>
</comment>